<dbReference type="GO" id="GO:0032259">
    <property type="term" value="P:methylation"/>
    <property type="evidence" value="ECO:0007669"/>
    <property type="project" value="UniProtKB-KW"/>
</dbReference>
<dbReference type="PANTHER" id="PTHR11548:SF9">
    <property type="entry name" value="THYMIDYLATE SYNTHASE"/>
    <property type="match status" value="1"/>
</dbReference>
<dbReference type="GO" id="GO:0004799">
    <property type="term" value="F:thymidylate synthase activity"/>
    <property type="evidence" value="ECO:0007669"/>
    <property type="project" value="TreeGrafter"/>
</dbReference>
<protein>
    <submittedName>
        <fullName evidence="4">Thymidylate synthase</fullName>
    </submittedName>
</protein>
<proteinExistence type="predicted"/>
<dbReference type="InterPro" id="IPR023451">
    <property type="entry name" value="Thymidate_synth/dCMP_Mease_dom"/>
</dbReference>
<keyword evidence="5" id="KW-1185">Reference proteome</keyword>
<organism evidence="4 5">
    <name type="scientific">Sedimentibacter saalensis</name>
    <dbReference type="NCBI Taxonomy" id="130788"/>
    <lineage>
        <taxon>Bacteria</taxon>
        <taxon>Bacillati</taxon>
        <taxon>Bacillota</taxon>
        <taxon>Tissierellia</taxon>
        <taxon>Sedimentibacter</taxon>
    </lineage>
</organism>
<reference evidence="4 5" key="1">
    <citation type="submission" date="2019-07" db="EMBL/GenBank/DDBJ databases">
        <title>Genomic Encyclopedia of Type Strains, Phase I: the one thousand microbial genomes (KMG-I) project.</title>
        <authorList>
            <person name="Kyrpides N."/>
        </authorList>
    </citation>
    <scope>NUCLEOTIDE SEQUENCE [LARGE SCALE GENOMIC DNA]</scope>
    <source>
        <strain evidence="4 5">DSM 13558</strain>
    </source>
</reference>
<dbReference type="Gene3D" id="3.30.572.10">
    <property type="entry name" value="Thymidylate synthase/dCMP hydroxymethylase domain"/>
    <property type="match status" value="1"/>
</dbReference>
<accession>A0A562JL69</accession>
<evidence type="ECO:0000256" key="1">
    <source>
        <dbReference type="ARBA" id="ARBA00022603"/>
    </source>
</evidence>
<dbReference type="GO" id="GO:0005829">
    <property type="term" value="C:cytosol"/>
    <property type="evidence" value="ECO:0007669"/>
    <property type="project" value="TreeGrafter"/>
</dbReference>
<dbReference type="PANTHER" id="PTHR11548">
    <property type="entry name" value="THYMIDYLATE SYNTHASE 1"/>
    <property type="match status" value="1"/>
</dbReference>
<sequence length="328" mass="38186">MAEFIVGKTANEVWKKAAAKLLKQNNTLNGRTGEVYELLHTFIEIKEPRQKWVFDRIPPISVGYALAELVWIINGEDRSDVINAWNPSLKTFSGKGKFYHGAYGKRIRYHFGFDQMEKAYQALQNVPESRQIVIQIYDTKVDFPVESGRPRDADIPCNVCSMLKVRDEKLEWCQIMRSNDVLLGMPYNFVQFTGIQEILAGWLRLDVGSYNHYSDSLHLYNRDISKIGIGQEMKIRNNDSLSLSKEESERVFKDIYERMKALVFNEVTEKEIYSLAQLNSEHEAYNNIMLIIAAYIAHKVHYSDLTKELVEKCKNSVYTTMWNRWVNE</sequence>
<gene>
    <name evidence="4" type="ORF">LY60_00061</name>
</gene>
<feature type="domain" description="Thymidylate synthase/dCMP hydroxymethylase" evidence="3">
    <location>
        <begin position="63"/>
        <end position="253"/>
    </location>
</feature>
<keyword evidence="2" id="KW-0808">Transferase</keyword>
<dbReference type="InterPro" id="IPR045097">
    <property type="entry name" value="Thymidate_synth/dCMP_Mease"/>
</dbReference>
<dbReference type="InterPro" id="IPR036926">
    <property type="entry name" value="Thymidate_synth/dCMP_Mease_sf"/>
</dbReference>
<keyword evidence="1" id="KW-0489">Methyltransferase</keyword>
<evidence type="ECO:0000259" key="3">
    <source>
        <dbReference type="Pfam" id="PF00303"/>
    </source>
</evidence>
<dbReference type="EMBL" id="VLKH01000001">
    <property type="protein sequence ID" value="TWH83454.1"/>
    <property type="molecule type" value="Genomic_DNA"/>
</dbReference>
<evidence type="ECO:0000256" key="2">
    <source>
        <dbReference type="ARBA" id="ARBA00022679"/>
    </source>
</evidence>
<dbReference type="Proteomes" id="UP000315343">
    <property type="component" value="Unassembled WGS sequence"/>
</dbReference>
<name>A0A562JL69_9FIRM</name>
<dbReference type="OrthoDB" id="9774633at2"/>
<evidence type="ECO:0000313" key="4">
    <source>
        <dbReference type="EMBL" id="TWH83454.1"/>
    </source>
</evidence>
<dbReference type="GO" id="GO:0006231">
    <property type="term" value="P:dTMP biosynthetic process"/>
    <property type="evidence" value="ECO:0007669"/>
    <property type="project" value="TreeGrafter"/>
</dbReference>
<dbReference type="Pfam" id="PF00303">
    <property type="entry name" value="Thymidylat_synt"/>
    <property type="match status" value="1"/>
</dbReference>
<comment type="caution">
    <text evidence="4">The sequence shown here is derived from an EMBL/GenBank/DDBJ whole genome shotgun (WGS) entry which is preliminary data.</text>
</comment>
<dbReference type="SUPFAM" id="SSF55831">
    <property type="entry name" value="Thymidylate synthase/dCMP hydroxymethylase"/>
    <property type="match status" value="1"/>
</dbReference>
<evidence type="ECO:0000313" key="5">
    <source>
        <dbReference type="Proteomes" id="UP000315343"/>
    </source>
</evidence>
<dbReference type="RefSeq" id="WP_145078387.1">
    <property type="nucleotide sequence ID" value="NZ_VLKH01000001.1"/>
</dbReference>
<dbReference type="AlphaFoldDB" id="A0A562JL69"/>